<evidence type="ECO:0000313" key="2">
    <source>
        <dbReference type="Proteomes" id="UP001302978"/>
    </source>
</evidence>
<name>A0AA96UYQ5_9EURY</name>
<sequence length="395" mass="46564">MREEVCLEIEENEIKINDDMKDHLKLVFSGSRINLLLGAGFSAHFLGLLDNNENAFECIKALNYTDANNNAKKQIFNSYLYWIFFRNCIHPISKDITSNANFDSLRNFGKIFYKILRERSNPVIERQLNIFTTNYDPILEIIFDSNRDFIYNDGFEGRIYPYFSTDHFSKSYYRQAIYSNKKTEVPSVNILKIHGSLTWCKNSDDNIIYSNYKDKIENFYNEHSSLFSIDTIQENIEEMLKNGDRLCTELGNYIESDSMDTMISDLNKYEAMMEDYKETFLIVNPTKEKFSSTLLDKNYHELLRIYSNELEKENSILLVNGFSFRDEHILEITRRSLINPSLKVIIFCYNRSSLDSIKSLFENSKNENISYVYLKEPQNLDLNRLNEILNCIFNK</sequence>
<evidence type="ECO:0000313" key="1">
    <source>
        <dbReference type="EMBL" id="WNY23054.1"/>
    </source>
</evidence>
<keyword evidence="2" id="KW-1185">Reference proteome</keyword>
<dbReference type="GeneID" id="85194819"/>
<reference evidence="1 2" key="1">
    <citation type="submission" date="2023-07" db="EMBL/GenBank/DDBJ databases">
        <title>Closed genoem sequence of Methanomicrococcus sp. Hf6.</title>
        <authorList>
            <person name="Poehlein A."/>
            <person name="Protasov E."/>
            <person name="Platt K."/>
            <person name="Reeh H."/>
            <person name="Daniel R."/>
            <person name="Brune A."/>
        </authorList>
    </citation>
    <scope>NUCLEOTIDE SEQUENCE [LARGE SCALE GENOMIC DNA]</scope>
    <source>
        <strain evidence="1 2">Hf6</strain>
    </source>
</reference>
<protein>
    <recommendedName>
        <fullName evidence="3">SIR2-like domain-containing protein</fullName>
    </recommendedName>
</protein>
<organism evidence="1 2">
    <name type="scientific">Methanimicrococcus hongohii</name>
    <dbReference type="NCBI Taxonomy" id="3028295"/>
    <lineage>
        <taxon>Archaea</taxon>
        <taxon>Methanobacteriati</taxon>
        <taxon>Methanobacteriota</taxon>
        <taxon>Stenosarchaea group</taxon>
        <taxon>Methanomicrobia</taxon>
        <taxon>Methanosarcinales</taxon>
        <taxon>Methanosarcinaceae</taxon>
        <taxon>Methanimicrococcus</taxon>
    </lineage>
</organism>
<dbReference type="Proteomes" id="UP001302978">
    <property type="component" value="Chromosome"/>
</dbReference>
<dbReference type="Pfam" id="PF13289">
    <property type="entry name" value="SIR2_2"/>
    <property type="match status" value="1"/>
</dbReference>
<dbReference type="AlphaFoldDB" id="A0AA96UYQ5"/>
<dbReference type="RefSeq" id="WP_316558047.1">
    <property type="nucleotide sequence ID" value="NZ_CP131059.1"/>
</dbReference>
<proteinExistence type="predicted"/>
<evidence type="ECO:0008006" key="3">
    <source>
        <dbReference type="Google" id="ProtNLM"/>
    </source>
</evidence>
<accession>A0AA96UYQ5</accession>
<dbReference type="KEGG" id="mehf:MmiHf6_03510"/>
<gene>
    <name evidence="1" type="ORF">MmiHf6_03510</name>
</gene>
<dbReference type="EMBL" id="CP131059">
    <property type="protein sequence ID" value="WNY23054.1"/>
    <property type="molecule type" value="Genomic_DNA"/>
</dbReference>